<name>A0A840YQZ3_9SPHN</name>
<organism evidence="2 3">
    <name type="scientific">Sphingomonas xinjiangensis</name>
    <dbReference type="NCBI Taxonomy" id="643568"/>
    <lineage>
        <taxon>Bacteria</taxon>
        <taxon>Pseudomonadati</taxon>
        <taxon>Pseudomonadota</taxon>
        <taxon>Alphaproteobacteria</taxon>
        <taxon>Sphingomonadales</taxon>
        <taxon>Sphingomonadaceae</taxon>
        <taxon>Sphingomonas</taxon>
    </lineage>
</organism>
<evidence type="ECO:0000313" key="2">
    <source>
        <dbReference type="EMBL" id="MBB5711532.1"/>
    </source>
</evidence>
<keyword evidence="1" id="KW-0472">Membrane</keyword>
<evidence type="ECO:0000313" key="3">
    <source>
        <dbReference type="Proteomes" id="UP000527143"/>
    </source>
</evidence>
<reference evidence="2 3" key="1">
    <citation type="submission" date="2020-08" db="EMBL/GenBank/DDBJ databases">
        <title>Genomic Encyclopedia of Type Strains, Phase IV (KMG-IV): sequencing the most valuable type-strain genomes for metagenomic binning, comparative biology and taxonomic classification.</title>
        <authorList>
            <person name="Goeker M."/>
        </authorList>
    </citation>
    <scope>NUCLEOTIDE SEQUENCE [LARGE SCALE GENOMIC DNA]</scope>
    <source>
        <strain evidence="2 3">DSM 26736</strain>
    </source>
</reference>
<gene>
    <name evidence="2" type="ORF">FHT02_002778</name>
</gene>
<accession>A0A840YQZ3</accession>
<keyword evidence="1" id="KW-1133">Transmembrane helix</keyword>
<proteinExistence type="predicted"/>
<dbReference type="RefSeq" id="WP_184088497.1">
    <property type="nucleotide sequence ID" value="NZ_JACIJF010000008.1"/>
</dbReference>
<dbReference type="Proteomes" id="UP000527143">
    <property type="component" value="Unassembled WGS sequence"/>
</dbReference>
<protein>
    <submittedName>
        <fullName evidence="2">Uncharacterized protein</fullName>
    </submittedName>
</protein>
<feature type="transmembrane region" description="Helical" evidence="1">
    <location>
        <begin position="82"/>
        <end position="102"/>
    </location>
</feature>
<evidence type="ECO:0000256" key="1">
    <source>
        <dbReference type="SAM" id="Phobius"/>
    </source>
</evidence>
<sequence length="115" mass="12691">MNVQTAITTGLAGRTRRGIIAVLLAQHAITREDAVAFMPRTPAEQREFTRLRATGAIQDAGPNRYWLDRAALHADNEARRRVLIPLAIVLLLVAAIIPLFFYKDVPSISITGTSR</sequence>
<keyword evidence="3" id="KW-1185">Reference proteome</keyword>
<keyword evidence="1" id="KW-0812">Transmembrane</keyword>
<dbReference type="EMBL" id="JACIJF010000008">
    <property type="protein sequence ID" value="MBB5711532.1"/>
    <property type="molecule type" value="Genomic_DNA"/>
</dbReference>
<comment type="caution">
    <text evidence="2">The sequence shown here is derived from an EMBL/GenBank/DDBJ whole genome shotgun (WGS) entry which is preliminary data.</text>
</comment>
<dbReference type="AlphaFoldDB" id="A0A840YQZ3"/>